<dbReference type="RefSeq" id="YP_009253954.1">
    <property type="nucleotide sequence ID" value="NC_030200.1"/>
</dbReference>
<feature type="region of interest" description="Disordered" evidence="4">
    <location>
        <begin position="204"/>
        <end position="230"/>
    </location>
</feature>
<keyword evidence="6" id="KW-1185">Reference proteome</keyword>
<dbReference type="Pfam" id="PF01646">
    <property type="entry name" value="Herpes_UL24"/>
    <property type="match status" value="1"/>
</dbReference>
<name>A0A192XP90_9BETA</name>
<evidence type="ECO:0000313" key="6">
    <source>
        <dbReference type="Proteomes" id="UP000202843"/>
    </source>
</evidence>
<dbReference type="InterPro" id="IPR002580">
    <property type="entry name" value="Herpes_UL24"/>
</dbReference>
<evidence type="ECO:0000313" key="5">
    <source>
        <dbReference type="EMBL" id="ANC96581.1"/>
    </source>
</evidence>
<dbReference type="Proteomes" id="UP000202843">
    <property type="component" value="Segment"/>
</dbReference>
<dbReference type="KEGG" id="vg:27912051"/>
<evidence type="ECO:0000256" key="2">
    <source>
        <dbReference type="ARBA" id="ARBA00004328"/>
    </source>
</evidence>
<evidence type="ECO:0000256" key="1">
    <source>
        <dbReference type="ARBA" id="ARBA00004307"/>
    </source>
</evidence>
<sequence length="230" mass="27178">MSLEHLPAIRKCIGQYNHLRIYKKILMLKSNFTELNFFLGNIFPHELQTSKIHVFFEVTLGNRIPDCIIVLNHLNENRVNEIHLYFFEFKTTFAKSTLFSIQKNTTQKLQYLQGLKQLQEATKFLEQYLIKNETTCKISPVICFFRQRGLKLDFVKTFVSKELQLSLPFILNLLAQFENDTVKSILSISDTAHFRRACQKYSHLQRRRNSKTSTNRSNNTAKKKRRNPKK</sequence>
<dbReference type="GeneID" id="27912051"/>
<evidence type="ECO:0000256" key="3">
    <source>
        <dbReference type="ARBA" id="ARBA00022921"/>
    </source>
</evidence>
<dbReference type="EMBL" id="KU351741">
    <property type="protein sequence ID" value="ANC96581.1"/>
    <property type="molecule type" value="Genomic_DNA"/>
</dbReference>
<organism evidence="5 6">
    <name type="scientific">macacine betaherpesvirus 9</name>
    <dbReference type="NCBI Taxonomy" id="2560568"/>
    <lineage>
        <taxon>Viruses</taxon>
        <taxon>Duplodnaviria</taxon>
        <taxon>Heunggongvirae</taxon>
        <taxon>Peploviricota</taxon>
        <taxon>Herviviricetes</taxon>
        <taxon>Herpesvirales</taxon>
        <taxon>Orthoherpesviridae</taxon>
        <taxon>Betaherpesvirinae</taxon>
        <taxon>Roseolovirus</taxon>
        <taxon>Roseolovirus macacinebeta9</taxon>
    </lineage>
</organism>
<reference evidence="5 6" key="1">
    <citation type="journal article" date="2016" name="J. Virol.">
        <title>Complete Unique Genome Sequence, Expression Profile, and Salivary Gland Tissue Tropism of the Herpesvirus 7 Homolog in Pigtailed Macaques.</title>
        <authorList>
            <person name="Staheli J.P."/>
            <person name="Dyen M.R."/>
            <person name="Basom R."/>
            <person name="Fitzgibbon M."/>
            <person name="Barcy S."/>
        </authorList>
    </citation>
    <scope>NUCLEOTIDE SEQUENCE [LARGE SCALE GENOMIC DNA]</scope>
</reference>
<dbReference type="GO" id="GO:0044196">
    <property type="term" value="C:host cell nucleolus"/>
    <property type="evidence" value="ECO:0007669"/>
    <property type="project" value="UniProtKB-SubCell"/>
</dbReference>
<evidence type="ECO:0000256" key="4">
    <source>
        <dbReference type="SAM" id="MobiDB-lite"/>
    </source>
</evidence>
<keyword evidence="3" id="KW-0426">Late protein</keyword>
<comment type="subcellular location">
    <subcellularLocation>
        <location evidence="1">Host nucleus</location>
        <location evidence="1">Host nucleolus</location>
    </subcellularLocation>
    <subcellularLocation>
        <location evidence="2">Virion</location>
    </subcellularLocation>
</comment>
<feature type="compositionally biased region" description="Basic residues" evidence="4">
    <location>
        <begin position="221"/>
        <end position="230"/>
    </location>
</feature>
<accession>A0A192XP90</accession>
<protein>
    <submittedName>
        <fullName evidence="5">Nuclear protein UL24</fullName>
    </submittedName>
</protein>
<proteinExistence type="predicted"/>
<gene>
    <name evidence="5" type="primary">U49</name>
</gene>
<feature type="compositionally biased region" description="Low complexity" evidence="4">
    <location>
        <begin position="211"/>
        <end position="220"/>
    </location>
</feature>
<dbReference type="OrthoDB" id="20832at10239"/>